<proteinExistence type="predicted"/>
<keyword evidence="3" id="KW-1185">Reference proteome</keyword>
<sequence>MHKLSRLAPIILLLTPLASAVPVNVLPDNEKLCMETVSRLLARQQAIFSNHQADPNMRRLAERAIDTTREAFAENESYCQAQQALQAYESSADKDDSFHQRPGEVNYFGRGNI</sequence>
<evidence type="ECO:0000256" key="1">
    <source>
        <dbReference type="SAM" id="SignalP"/>
    </source>
</evidence>
<reference evidence="2" key="1">
    <citation type="submission" date="2022-07" db="EMBL/GenBank/DDBJ databases">
        <title>Genome sequencing of Photobacterium atrarenae GJH2-4.</title>
        <authorList>
            <person name="Park S.-J."/>
        </authorList>
    </citation>
    <scope>NUCLEOTIDE SEQUENCE</scope>
    <source>
        <strain evidence="2">GJH2-4</strain>
    </source>
</reference>
<evidence type="ECO:0000313" key="3">
    <source>
        <dbReference type="Proteomes" id="UP001057998"/>
    </source>
</evidence>
<name>A0ABY5GK72_9GAMM</name>
<gene>
    <name evidence="2" type="ORF">NNL38_22190</name>
</gene>
<dbReference type="EMBL" id="CP101509">
    <property type="protein sequence ID" value="UTV29722.1"/>
    <property type="molecule type" value="Genomic_DNA"/>
</dbReference>
<organism evidence="2 3">
    <name type="scientific">Photobacterium atrarenae</name>
    <dbReference type="NCBI Taxonomy" id="865757"/>
    <lineage>
        <taxon>Bacteria</taxon>
        <taxon>Pseudomonadati</taxon>
        <taxon>Pseudomonadota</taxon>
        <taxon>Gammaproteobacteria</taxon>
        <taxon>Vibrionales</taxon>
        <taxon>Vibrionaceae</taxon>
        <taxon>Photobacterium</taxon>
    </lineage>
</organism>
<evidence type="ECO:0000313" key="2">
    <source>
        <dbReference type="EMBL" id="UTV29722.1"/>
    </source>
</evidence>
<keyword evidence="1" id="KW-0732">Signal</keyword>
<accession>A0ABY5GK72</accession>
<feature type="signal peptide" evidence="1">
    <location>
        <begin position="1"/>
        <end position="20"/>
    </location>
</feature>
<dbReference type="Proteomes" id="UP001057998">
    <property type="component" value="Chromosome 2"/>
</dbReference>
<feature type="chain" id="PRO_5046486555" evidence="1">
    <location>
        <begin position="21"/>
        <end position="113"/>
    </location>
</feature>
<protein>
    <submittedName>
        <fullName evidence="2">Uncharacterized protein</fullName>
    </submittedName>
</protein>
<dbReference type="RefSeq" id="WP_255391041.1">
    <property type="nucleotide sequence ID" value="NZ_CP101509.1"/>
</dbReference>